<evidence type="ECO:0000313" key="14">
    <source>
        <dbReference type="Proteomes" id="UP000008673"/>
    </source>
</evidence>
<comment type="similarity">
    <text evidence="3">Belongs to the short-chain dehydrogenases/reductases (SDR) family.</text>
</comment>
<evidence type="ECO:0000256" key="11">
    <source>
        <dbReference type="SAM" id="MobiDB-lite"/>
    </source>
</evidence>
<evidence type="ECO:0000256" key="2">
    <source>
        <dbReference type="ARBA" id="ARBA00005005"/>
    </source>
</evidence>
<dbReference type="GO" id="GO:0018812">
    <property type="term" value="F:3-hydroxyacyl-CoA dehydratase activity"/>
    <property type="evidence" value="ECO:0007669"/>
    <property type="project" value="UniProtKB-EC"/>
</dbReference>
<dbReference type="OMA" id="GKTRWQR"/>
<evidence type="ECO:0000256" key="8">
    <source>
        <dbReference type="ARBA" id="ARBA00023140"/>
    </source>
</evidence>
<keyword evidence="14" id="KW-1185">Reference proteome</keyword>
<dbReference type="PANTHER" id="PTHR45024:SF2">
    <property type="entry name" value="SCP2 DOMAIN-CONTAINING PROTEIN"/>
    <property type="match status" value="1"/>
</dbReference>
<feature type="domain" description="Ketoreductase" evidence="12">
    <location>
        <begin position="332"/>
        <end position="507"/>
    </location>
</feature>
<evidence type="ECO:0000256" key="7">
    <source>
        <dbReference type="ARBA" id="ARBA00023098"/>
    </source>
</evidence>
<dbReference type="SMART" id="SM00822">
    <property type="entry name" value="PKS_KR"/>
    <property type="match status" value="1"/>
</dbReference>
<dbReference type="SUPFAM" id="SSF54637">
    <property type="entry name" value="Thioesterase/thiol ester dehydrase-isomerase"/>
    <property type="match status" value="2"/>
</dbReference>
<name>W1QFR2_OGAPD</name>
<dbReference type="InterPro" id="IPR029069">
    <property type="entry name" value="HotDog_dom_sf"/>
</dbReference>
<dbReference type="GO" id="GO:0016853">
    <property type="term" value="F:isomerase activity"/>
    <property type="evidence" value="ECO:0007669"/>
    <property type="project" value="UniProtKB-KW"/>
</dbReference>
<evidence type="ECO:0000256" key="5">
    <source>
        <dbReference type="ARBA" id="ARBA00022857"/>
    </source>
</evidence>
<dbReference type="GO" id="GO:0003857">
    <property type="term" value="F:(3S)-3-hydroxyacyl-CoA dehydrogenase (NAD+) activity"/>
    <property type="evidence" value="ECO:0007669"/>
    <property type="project" value="EnsemblFungi"/>
</dbReference>
<keyword evidence="4" id="KW-0276">Fatty acid metabolism</keyword>
<dbReference type="InterPro" id="IPR020904">
    <property type="entry name" value="Sc_DH/Rdtase_CS"/>
</dbReference>
<dbReference type="PRINTS" id="PR00081">
    <property type="entry name" value="GDHRDH"/>
</dbReference>
<keyword evidence="10 13" id="KW-0456">Lyase</keyword>
<dbReference type="STRING" id="871575.W1QFR2"/>
<dbReference type="Gene3D" id="3.40.50.720">
    <property type="entry name" value="NAD(P)-binding Rossmann-like Domain"/>
    <property type="match status" value="2"/>
</dbReference>
<comment type="pathway">
    <text evidence="2">Lipid metabolism; fatty acid beta-oxidation.</text>
</comment>
<dbReference type="eggNOG" id="KOG1206">
    <property type="taxonomic scope" value="Eukaryota"/>
</dbReference>
<dbReference type="PANTHER" id="PTHR45024">
    <property type="entry name" value="DEHYDROGENASES, SHORT CHAIN"/>
    <property type="match status" value="1"/>
</dbReference>
<dbReference type="EC" id="4.2.1.119" evidence="13"/>
<dbReference type="CDD" id="cd05353">
    <property type="entry name" value="hydroxyacyl-CoA-like_DH_SDR_c-like"/>
    <property type="match status" value="2"/>
</dbReference>
<sequence>MRQQKYISCHAPLCFFMGEIELKDLVVIITGAGGGLGRQYALSFASRGAKVVVNDLGGTLGGSGTSTKAADVVVDEIRKDGGTAVANYDNVVTNPDGIVRTAVEAFGTVHVLINNAGILKDAAFKNMTEKQFLDVLDVHLNGAFKLTKLCWPLFRQQKFGRIIMTTSPAGLYGNFGQTNYSAAKMGLVGLAETLAKEGAKYNIKANAIAPLAKSRMTETVMPPDVLKKLLPEKVAPLVLYLSSRGCNCSGCIFEVAAGLFAQIRWERSGGLLLKPDESLTPEAILSKFSQVTDFTNAQYPTQLNDYNSLLEQAKKLPPNDQGSTRISSLKDKVVIITGAGSGLGRHHALWFARYGAKVVVNDFQDPSGVVDEIRQAGGTAVGARFNVYSDADKIVKTALDAFGTVNVLVNNAGILRDRSFAKMSQQEWDHVIQIHLVATFRLCKLVWPIFLEQKGGSIINTTSTSGIYGNFGQANYAAAKAAVLSFTRSLSLEGAKANIRCNAIAPHAETSMTKTIFKSDELNKFSADQVSPLVVLLASDELKVSGELYEVGAGWVGNTRWQRAIGAVSHDDYIAPEFIEQHWAEITDFSKGVNMKSAQQSAMAILESVGGKDEDEDEEDEEEEDEEDEDSSVKTDGYRYDHRQVILYNLSVGCHAEELKYVYENDDDFQAVPTFGVIPFLNEGSDSFDFSDLVKNFDMTKLLHGEHYLKIAKQIPTSGKLKTKSFPVAVFNKHKNGKKNSLVIEGYETHDEKGELVFYNQGSYFIRNSETASGKDEVFNKRSIPFLQNSFEARGRPDFESTYTTFSDQAALYRLNGDFNPLHIDPVFARGGNFSRPILHGLGTMGISAKLLMDHYGVFDEIKVRFTNVVYPGEQLKVLGWKSGQTVVFQTWSVDRNCLVIDRAGIRLKETKSKL</sequence>
<evidence type="ECO:0000256" key="1">
    <source>
        <dbReference type="ARBA" id="ARBA00004275"/>
    </source>
</evidence>
<keyword evidence="9" id="KW-0413">Isomerase</keyword>
<dbReference type="Pfam" id="PF22622">
    <property type="entry name" value="MFE-2_hydrat-2_N"/>
    <property type="match status" value="1"/>
</dbReference>
<dbReference type="InterPro" id="IPR057326">
    <property type="entry name" value="KR_dom"/>
</dbReference>
<dbReference type="InterPro" id="IPR054357">
    <property type="entry name" value="MFE-2_N"/>
</dbReference>
<evidence type="ECO:0000256" key="3">
    <source>
        <dbReference type="ARBA" id="ARBA00006484"/>
    </source>
</evidence>
<dbReference type="SUPFAM" id="SSF51735">
    <property type="entry name" value="NAD(P)-binding Rossmann-fold domains"/>
    <property type="match status" value="2"/>
</dbReference>
<dbReference type="KEGG" id="opa:HPODL_00315"/>
<feature type="compositionally biased region" description="Acidic residues" evidence="11">
    <location>
        <begin position="613"/>
        <end position="630"/>
    </location>
</feature>
<evidence type="ECO:0000259" key="12">
    <source>
        <dbReference type="SMART" id="SM00822"/>
    </source>
</evidence>
<evidence type="ECO:0000256" key="4">
    <source>
        <dbReference type="ARBA" id="ARBA00022832"/>
    </source>
</evidence>
<dbReference type="Pfam" id="PF01575">
    <property type="entry name" value="MaoC_dehydratas"/>
    <property type="match status" value="1"/>
</dbReference>
<dbReference type="Proteomes" id="UP000008673">
    <property type="component" value="Unassembled WGS sequence"/>
</dbReference>
<keyword evidence="8" id="KW-0576">Peroxisome</keyword>
<dbReference type="InterPro" id="IPR002347">
    <property type="entry name" value="SDR_fam"/>
</dbReference>
<dbReference type="RefSeq" id="XP_013935736.1">
    <property type="nucleotide sequence ID" value="XM_014080261.1"/>
</dbReference>
<organism evidence="13 14">
    <name type="scientific">Ogataea parapolymorpha (strain ATCC 26012 / BCRC 20466 / JCM 22074 / NRRL Y-7560 / DL-1)</name>
    <name type="common">Yeast</name>
    <name type="synonym">Hansenula polymorpha</name>
    <dbReference type="NCBI Taxonomy" id="871575"/>
    <lineage>
        <taxon>Eukaryota</taxon>
        <taxon>Fungi</taxon>
        <taxon>Dikarya</taxon>
        <taxon>Ascomycota</taxon>
        <taxon>Saccharomycotina</taxon>
        <taxon>Pichiomycetes</taxon>
        <taxon>Pichiales</taxon>
        <taxon>Pichiaceae</taxon>
        <taxon>Ogataea</taxon>
    </lineage>
</organism>
<keyword evidence="5" id="KW-0521">NADP</keyword>
<dbReference type="Gene3D" id="3.10.129.10">
    <property type="entry name" value="Hotdog Thioesterase"/>
    <property type="match status" value="2"/>
</dbReference>
<dbReference type="Pfam" id="PF00106">
    <property type="entry name" value="adh_short"/>
    <property type="match status" value="2"/>
</dbReference>
<feature type="region of interest" description="Disordered" evidence="11">
    <location>
        <begin position="608"/>
        <end position="635"/>
    </location>
</feature>
<gene>
    <name evidence="13" type="ORF">HPODL_00315</name>
</gene>
<dbReference type="OrthoDB" id="3592703at2759"/>
<keyword evidence="6" id="KW-0560">Oxidoreductase</keyword>
<reference evidence="13 14" key="1">
    <citation type="journal article" date="2013" name="BMC Genomics">
        <title>Genome sequence and analysis of methylotrophic yeast Hansenula polymorpha DL1.</title>
        <authorList>
            <person name="Ravin N.V."/>
            <person name="Eldarov M.A."/>
            <person name="Kadnikov V.V."/>
            <person name="Beletsky A.V."/>
            <person name="Schneider J."/>
            <person name="Mardanova E.S."/>
            <person name="Smekalova E.M."/>
            <person name="Zvereva M.I."/>
            <person name="Dontsova O.A."/>
            <person name="Mardanov A.V."/>
            <person name="Skryabin K.G."/>
        </authorList>
    </citation>
    <scope>NUCLEOTIDE SEQUENCE [LARGE SCALE GENOMIC DNA]</scope>
    <source>
        <strain evidence="14">ATCC 26012 / BCRC 20466 / JCM 22074 / NRRL Y-7560 / DL-1</strain>
    </source>
</reference>
<protein>
    <submittedName>
        <fullName evidence="13">Multifunctional enzyme of the peroxisomal fatty acid beta-oxidation pathway</fullName>
        <ecNumber evidence="13">4.2.1.119</ecNumber>
    </submittedName>
</protein>
<dbReference type="AlphaFoldDB" id="W1QFR2"/>
<accession>W1QFR2</accession>
<dbReference type="PRINTS" id="PR00080">
    <property type="entry name" value="SDRFAMILY"/>
</dbReference>
<dbReference type="HOGENOM" id="CLU_010194_18_1_1"/>
<dbReference type="InterPro" id="IPR051687">
    <property type="entry name" value="Peroxisomal_Beta-Oxidation"/>
</dbReference>
<evidence type="ECO:0000313" key="13">
    <source>
        <dbReference type="EMBL" id="ESX00902.1"/>
    </source>
</evidence>
<evidence type="ECO:0000256" key="10">
    <source>
        <dbReference type="ARBA" id="ARBA00023239"/>
    </source>
</evidence>
<dbReference type="InterPro" id="IPR002539">
    <property type="entry name" value="MaoC-like_dom"/>
</dbReference>
<dbReference type="GO" id="GO:0006635">
    <property type="term" value="P:fatty acid beta-oxidation"/>
    <property type="evidence" value="ECO:0007669"/>
    <property type="project" value="UniProtKB-UniPathway"/>
</dbReference>
<dbReference type="UniPathway" id="UPA00659"/>
<dbReference type="PROSITE" id="PS00061">
    <property type="entry name" value="ADH_SHORT"/>
    <property type="match status" value="2"/>
</dbReference>
<dbReference type="FunFam" id="3.40.50.720:FF:000084">
    <property type="entry name" value="Short-chain dehydrogenase reductase"/>
    <property type="match status" value="1"/>
</dbReference>
<dbReference type="EMBL" id="AEOI02000005">
    <property type="protein sequence ID" value="ESX00902.1"/>
    <property type="molecule type" value="Genomic_DNA"/>
</dbReference>
<comment type="caution">
    <text evidence="13">The sequence shown here is derived from an EMBL/GenBank/DDBJ whole genome shotgun (WGS) entry which is preliminary data.</text>
</comment>
<dbReference type="GeneID" id="25769788"/>
<dbReference type="InterPro" id="IPR036291">
    <property type="entry name" value="NAD(P)-bd_dom_sf"/>
</dbReference>
<dbReference type="GO" id="GO:0005777">
    <property type="term" value="C:peroxisome"/>
    <property type="evidence" value="ECO:0007669"/>
    <property type="project" value="UniProtKB-SubCell"/>
</dbReference>
<proteinExistence type="inferred from homology"/>
<evidence type="ECO:0000256" key="9">
    <source>
        <dbReference type="ARBA" id="ARBA00023235"/>
    </source>
</evidence>
<comment type="subcellular location">
    <subcellularLocation>
        <location evidence="1">Peroxisome</location>
    </subcellularLocation>
</comment>
<evidence type="ECO:0000256" key="6">
    <source>
        <dbReference type="ARBA" id="ARBA00023002"/>
    </source>
</evidence>
<keyword evidence="7" id="KW-0443">Lipid metabolism</keyword>
<dbReference type="FunFam" id="3.40.50.720:FF:000410">
    <property type="entry name" value="Peroxisomal multifunctional beta-oxidation protein"/>
    <property type="match status" value="1"/>
</dbReference>